<name>A0A9J7MVC3_BRAFL</name>
<dbReference type="Pfam" id="PF00307">
    <property type="entry name" value="CH"/>
    <property type="match status" value="1"/>
</dbReference>
<feature type="compositionally biased region" description="Basic and acidic residues" evidence="6">
    <location>
        <begin position="995"/>
        <end position="1005"/>
    </location>
</feature>
<feature type="compositionally biased region" description="Basic and acidic residues" evidence="6">
    <location>
        <begin position="320"/>
        <end position="337"/>
    </location>
</feature>
<feature type="domain" description="BMERB" evidence="9">
    <location>
        <begin position="1183"/>
        <end position="1336"/>
    </location>
</feature>
<feature type="coiled-coil region" evidence="5">
    <location>
        <begin position="1286"/>
        <end position="1333"/>
    </location>
</feature>
<feature type="compositionally biased region" description="Polar residues" evidence="6">
    <location>
        <begin position="1145"/>
        <end position="1159"/>
    </location>
</feature>
<evidence type="ECO:0000256" key="5">
    <source>
        <dbReference type="SAM" id="Coils"/>
    </source>
</evidence>
<feature type="compositionally biased region" description="Basic and acidic residues" evidence="6">
    <location>
        <begin position="596"/>
        <end position="608"/>
    </location>
</feature>
<dbReference type="OrthoDB" id="5972258at2759"/>
<keyword evidence="3" id="KW-0967">Endosome</keyword>
<dbReference type="InterPro" id="IPR050540">
    <property type="entry name" value="F-actin_Monoox_Mical"/>
</dbReference>
<evidence type="ECO:0000256" key="4">
    <source>
        <dbReference type="ARBA" id="ARBA00023054"/>
    </source>
</evidence>
<evidence type="ECO:0000259" key="7">
    <source>
        <dbReference type="PROSITE" id="PS50021"/>
    </source>
</evidence>
<dbReference type="SMART" id="SM00033">
    <property type="entry name" value="CH"/>
    <property type="match status" value="1"/>
</dbReference>
<feature type="compositionally biased region" description="Basic and acidic residues" evidence="6">
    <location>
        <begin position="1106"/>
        <end position="1117"/>
    </location>
</feature>
<evidence type="ECO:0000256" key="2">
    <source>
        <dbReference type="ARBA" id="ARBA00022553"/>
    </source>
</evidence>
<dbReference type="Proteomes" id="UP000001554">
    <property type="component" value="Chromosome 1"/>
</dbReference>
<dbReference type="PROSITE" id="PS51840">
    <property type="entry name" value="C2_NT"/>
    <property type="match status" value="1"/>
</dbReference>
<feature type="domain" description="Calponin-homology (CH)" evidence="7">
    <location>
        <begin position="633"/>
        <end position="738"/>
    </location>
</feature>
<dbReference type="PANTHER" id="PTHR23167">
    <property type="entry name" value="CALPONIN HOMOLOGY DOMAIN-CONTAINING PROTEIN DDB_G0272472-RELATED"/>
    <property type="match status" value="1"/>
</dbReference>
<feature type="compositionally biased region" description="Basic and acidic residues" evidence="6">
    <location>
        <begin position="553"/>
        <end position="582"/>
    </location>
</feature>
<feature type="compositionally biased region" description="Polar residues" evidence="6">
    <location>
        <begin position="350"/>
        <end position="368"/>
    </location>
</feature>
<proteinExistence type="predicted"/>
<gene>
    <name evidence="11" type="primary">LOC118420113</name>
</gene>
<keyword evidence="2" id="KW-0597">Phosphoprotein</keyword>
<feature type="compositionally biased region" description="Low complexity" evidence="6">
    <location>
        <begin position="791"/>
        <end position="808"/>
    </location>
</feature>
<evidence type="ECO:0000313" key="11">
    <source>
        <dbReference type="RefSeq" id="XP_035682712.1"/>
    </source>
</evidence>
<dbReference type="OMA" id="QQSSCDN"/>
<feature type="region of interest" description="Disordered" evidence="6">
    <location>
        <begin position="1098"/>
        <end position="1160"/>
    </location>
</feature>
<dbReference type="KEGG" id="bfo:118420113"/>
<feature type="compositionally biased region" description="Basic and acidic residues" evidence="6">
    <location>
        <begin position="369"/>
        <end position="378"/>
    </location>
</feature>
<reference evidence="10" key="1">
    <citation type="journal article" date="2020" name="Nat. Ecol. Evol.">
        <title>Deeply conserved synteny resolves early events in vertebrate evolution.</title>
        <authorList>
            <person name="Simakov O."/>
            <person name="Marletaz F."/>
            <person name="Yue J.X."/>
            <person name="O'Connell B."/>
            <person name="Jenkins J."/>
            <person name="Brandt A."/>
            <person name="Calef R."/>
            <person name="Tung C.H."/>
            <person name="Huang T.K."/>
            <person name="Schmutz J."/>
            <person name="Satoh N."/>
            <person name="Yu J.K."/>
            <person name="Putnam N.H."/>
            <person name="Green R.E."/>
            <person name="Rokhsar D.S."/>
        </authorList>
    </citation>
    <scope>NUCLEOTIDE SEQUENCE [LARGE SCALE GENOMIC DNA]</scope>
    <source>
        <strain evidence="10">S238N-H82</strain>
    </source>
</reference>
<evidence type="ECO:0000256" key="3">
    <source>
        <dbReference type="ARBA" id="ARBA00022753"/>
    </source>
</evidence>
<evidence type="ECO:0000259" key="9">
    <source>
        <dbReference type="PROSITE" id="PS51848"/>
    </source>
</evidence>
<dbReference type="InterPro" id="IPR022735">
    <property type="entry name" value="bMERB_dom"/>
</dbReference>
<dbReference type="Pfam" id="PF10358">
    <property type="entry name" value="NT-C2"/>
    <property type="match status" value="1"/>
</dbReference>
<organism evidence="10 11">
    <name type="scientific">Branchiostoma floridae</name>
    <name type="common">Florida lancelet</name>
    <name type="synonym">Amphioxus</name>
    <dbReference type="NCBI Taxonomy" id="7739"/>
    <lineage>
        <taxon>Eukaryota</taxon>
        <taxon>Metazoa</taxon>
        <taxon>Chordata</taxon>
        <taxon>Cephalochordata</taxon>
        <taxon>Leptocardii</taxon>
        <taxon>Amphioxiformes</taxon>
        <taxon>Branchiostomatidae</taxon>
        <taxon>Branchiostoma</taxon>
    </lineage>
</organism>
<feature type="compositionally biased region" description="Pro residues" evidence="6">
    <location>
        <begin position="583"/>
        <end position="593"/>
    </location>
</feature>
<feature type="region of interest" description="Disordered" evidence="6">
    <location>
        <begin position="779"/>
        <end position="1035"/>
    </location>
</feature>
<feature type="compositionally biased region" description="Basic and acidic residues" evidence="6">
    <location>
        <begin position="615"/>
        <end position="626"/>
    </location>
</feature>
<dbReference type="Pfam" id="PF12130">
    <property type="entry name" value="bMERB_dom"/>
    <property type="match status" value="1"/>
</dbReference>
<feature type="compositionally biased region" description="Basic residues" evidence="6">
    <location>
        <begin position="825"/>
        <end position="837"/>
    </location>
</feature>
<evidence type="ECO:0000313" key="10">
    <source>
        <dbReference type="Proteomes" id="UP000001554"/>
    </source>
</evidence>
<feature type="compositionally biased region" description="Basic and acidic residues" evidence="6">
    <location>
        <begin position="908"/>
        <end position="924"/>
    </location>
</feature>
<reference evidence="11" key="2">
    <citation type="submission" date="2025-08" db="UniProtKB">
        <authorList>
            <consortium name="RefSeq"/>
        </authorList>
    </citation>
    <scope>IDENTIFICATION</scope>
    <source>
        <strain evidence="11">S238N-H82</strain>
        <tissue evidence="11">Testes</tissue>
    </source>
</reference>
<feature type="domain" description="C2 NT-type" evidence="8">
    <location>
        <begin position="8"/>
        <end position="158"/>
    </location>
</feature>
<keyword evidence="10" id="KW-1185">Reference proteome</keyword>
<feature type="compositionally biased region" description="Basic residues" evidence="6">
    <location>
        <begin position="492"/>
        <end position="502"/>
    </location>
</feature>
<dbReference type="FunFam" id="1.10.418.10:FF:000023">
    <property type="entry name" value="EH domain-binding protein 1 isoform X1"/>
    <property type="match status" value="1"/>
</dbReference>
<feature type="compositionally biased region" description="Basic and acidic residues" evidence="6">
    <location>
        <begin position="268"/>
        <end position="285"/>
    </location>
</feature>
<comment type="subcellular location">
    <subcellularLocation>
        <location evidence="1">Endosome</location>
    </subcellularLocation>
</comment>
<keyword evidence="4 5" id="KW-0175">Coiled coil</keyword>
<dbReference type="GO" id="GO:0005768">
    <property type="term" value="C:endosome"/>
    <property type="evidence" value="ECO:0007669"/>
    <property type="project" value="UniProtKB-SubCell"/>
</dbReference>
<sequence length="1355" mass="151795">MGSVWKRLQRVNKKAAKFQFIASYQELTVECTKKWQPNKLCVLWTRRIRKNYSKLHTWQPGIKNPYRGAVVWPVPENVEITVTLFQDPNNPEWDDKEWTFVIEDESKTGKRRKLATANINMREYASAIPTQQELKLKLRPLTKKVVSATLHFTLSCVFLREGKATDEDMQSIASLMSFHQPDIGNIDDFEDEETADTSAQREEVNAQYADLMAKLRQIDDEEQEDEGNPFSEPKEVTTVIVVRNGEATVQPCQESHKDRQTMSTPLAAEKDIGVKQITKPDKQSDEPVPSTSQWVKEKVVRSTVVSNEEKQCGVPQPAVNDDKGVPKKASEDRDKLSEATVHNDAVPNPLNDTTSMGAPDATSRNSLSDSRHDNDKPVEANQSETNDEDDPENAGLPTSLFQKCKAKSSPKASVGDNFEESIPYMDEEEEKNPFAEDIKEPKRKDSLNPFDEPEETTNPFDAPSKPSNPFDESGSTEGLETAKSEADPLPKAPKRKKKKKKDKDKDSGVDLSRYLFGFGGGGDKVKGSKDSKPCEVEEELDESNPFHTPPSPAEERSVDIVKRRSSEGKKEQKTPSPKKEAPRPPSPKTPTPKPRTSLEKKESQKESPQEIDTSQAEKENKNEESTPKMSKKPSATQDLLEWCKEATKGYRGVKVTNFTTSWRNGLAFCAILHHFQPNMIDFSSLSPHDIKGNNKKAYEGFAEVGIPKLLEPSDMVLLAVPDKLTVMTYLYQIRTHFTGQELEVVGLEDSSQNSKYIVGSFSTDEAISPDTFNQEVISSREPLETDTDQDPSCVEPTTEPEVPSSPSSHEPHSPDGMANGELSERKRRKSGSKKDRHRSGSIEGEKKRHTSGSGSEGPGSPASEDQVNGEDEGDKKRSPTKFGFSYTPSFGKGELAQKLRSSFKRKSKDHDKEHDTDTTEETTKTKRTLPQIPKSASFQDGPLSRHDELKERARLLLEQARKDAIQKKSAALQRRNTESARPANSESPDEEDEEERQRQLRERARLLIAEARAGINKPQLPGLDGSTSPHKGVTRSVSAAGFQFYQFGTKVPSQSQSPDSGSGEGLIGALNRMSSGRGSASRADLKLKKLMLARPGLANTLADTANKLEKEKTRSPENYEPGAVIYVGREGSKKGTKGGEGDSPSKVSPTSRTKLQSFSDIMEGRAASPLQGQLITEENEPQPEPEEQDMLSASEYVTGELCALDNEQDQIDNRAAALEKQLRTAMNDKASNKEDEERLMQEWFLLVNKKNALIRRQTQLNILVKEDDLEKRFDLLNRELRSMMALEEWEKTEAQQQREKRLLEELVYLVNKRDELVQKLDEQERVAVEEEEHVTTTLERNKGNLVKEEKNCVIQ</sequence>
<dbReference type="SMART" id="SM01203">
    <property type="entry name" value="DUF3585"/>
    <property type="match status" value="1"/>
</dbReference>
<dbReference type="InterPro" id="IPR036872">
    <property type="entry name" value="CH_dom_sf"/>
</dbReference>
<dbReference type="PANTHER" id="PTHR23167:SF46">
    <property type="entry name" value="EPS15 HOMOLOGY DOMAIN CONTAINING PROTEIN-BINDING PROTEIN 1, ISOFORM F"/>
    <property type="match status" value="1"/>
</dbReference>
<feature type="coiled-coil region" evidence="5">
    <location>
        <begin position="1208"/>
        <end position="1235"/>
    </location>
</feature>
<dbReference type="GeneID" id="118420113"/>
<feature type="compositionally biased region" description="Basic and acidic residues" evidence="6">
    <location>
        <begin position="943"/>
        <end position="966"/>
    </location>
</feature>
<feature type="region of interest" description="Disordered" evidence="6">
    <location>
        <begin position="250"/>
        <end position="636"/>
    </location>
</feature>
<evidence type="ECO:0000259" key="8">
    <source>
        <dbReference type="PROSITE" id="PS51840"/>
    </source>
</evidence>
<dbReference type="Gene3D" id="1.10.418.10">
    <property type="entry name" value="Calponin-like domain"/>
    <property type="match status" value="1"/>
</dbReference>
<dbReference type="InterPro" id="IPR019448">
    <property type="entry name" value="NT-C2"/>
</dbReference>
<feature type="region of interest" description="Disordered" evidence="6">
    <location>
        <begin position="1050"/>
        <end position="1082"/>
    </location>
</feature>
<protein>
    <submittedName>
        <fullName evidence="11">EH domain-binding protein 1-like isoform X1</fullName>
    </submittedName>
</protein>
<feature type="compositionally biased region" description="Basic and acidic residues" evidence="6">
    <location>
        <begin position="431"/>
        <end position="446"/>
    </location>
</feature>
<dbReference type="RefSeq" id="XP_035682712.1">
    <property type="nucleotide sequence ID" value="XM_035826819.1"/>
</dbReference>
<dbReference type="InterPro" id="IPR001715">
    <property type="entry name" value="CH_dom"/>
</dbReference>
<dbReference type="PROSITE" id="PS51848">
    <property type="entry name" value="BMERB"/>
    <property type="match status" value="1"/>
</dbReference>
<dbReference type="CDD" id="cd21254">
    <property type="entry name" value="CH_EHBP1"/>
    <property type="match status" value="1"/>
</dbReference>
<evidence type="ECO:0000256" key="6">
    <source>
        <dbReference type="SAM" id="MobiDB-lite"/>
    </source>
</evidence>
<feature type="compositionally biased region" description="Basic and acidic residues" evidence="6">
    <location>
        <begin position="523"/>
        <end position="535"/>
    </location>
</feature>
<dbReference type="PROSITE" id="PS50021">
    <property type="entry name" value="CH"/>
    <property type="match status" value="1"/>
</dbReference>
<accession>A0A9J7MVC3</accession>
<dbReference type="SUPFAM" id="SSF47576">
    <property type="entry name" value="Calponin-homology domain, CH-domain"/>
    <property type="match status" value="1"/>
</dbReference>
<feature type="compositionally biased region" description="Basic and acidic residues" evidence="6">
    <location>
        <begin position="1130"/>
        <end position="1140"/>
    </location>
</feature>
<evidence type="ECO:0000256" key="1">
    <source>
        <dbReference type="ARBA" id="ARBA00004177"/>
    </source>
</evidence>
<feature type="compositionally biased region" description="Low complexity" evidence="6">
    <location>
        <begin position="1052"/>
        <end position="1061"/>
    </location>
</feature>